<gene>
    <name evidence="1" type="ORF">HALLA_03280</name>
</gene>
<keyword evidence="2" id="KW-1185">Reference proteome</keyword>
<protein>
    <submittedName>
        <fullName evidence="1">Uncharacterized protein</fullName>
    </submittedName>
</protein>
<evidence type="ECO:0000313" key="2">
    <source>
        <dbReference type="Proteomes" id="UP000019024"/>
    </source>
</evidence>
<sequence>MSNSCRSPTDGFALVTISHTHQKQATYPKFLVTILTINVQCDNETSDATTYQLEPILESVHATTGPVVDVSVQRACFCLPQLHARSRYRVEVPVQRQGQSSDFRGLVTTLGFGEK</sequence>
<evidence type="ECO:0000313" key="1">
    <source>
        <dbReference type="EMBL" id="AHG01423.1"/>
    </source>
</evidence>
<dbReference type="KEGG" id="hlr:HALLA_03280"/>
<reference evidence="1 2" key="1">
    <citation type="submission" date="2014-01" db="EMBL/GenBank/DDBJ databases">
        <authorList>
            <consortium name="DOE Joint Genome Institute"/>
            <person name="Anderson I."/>
            <person name="Huntemann M."/>
            <person name="Han J."/>
            <person name="Chen A."/>
            <person name="Kyrpides N."/>
            <person name="Mavromatis K."/>
            <person name="Markowitz V."/>
            <person name="Palaniappan K."/>
            <person name="Ivanova N."/>
            <person name="Schaumberg A."/>
            <person name="Pati A."/>
            <person name="Liolios K."/>
            <person name="Nordberg H.P."/>
            <person name="Cantor M.N."/>
            <person name="Hua S.X."/>
            <person name="Woyke T."/>
        </authorList>
    </citation>
    <scope>NUCLEOTIDE SEQUENCE [LARGE SCALE GENOMIC DNA]</scope>
    <source>
        <strain evidence="1 2">XH-48</strain>
        <plasmid evidence="2">1</plasmid>
    </source>
</reference>
<name>W0JWJ5_9EURY</name>
<dbReference type="AlphaFoldDB" id="W0JWJ5"/>
<dbReference type="HOGENOM" id="CLU_2103422_0_0_2"/>
<dbReference type="Proteomes" id="UP000019024">
    <property type="component" value="Plasmid unnamed"/>
</dbReference>
<proteinExistence type="predicted"/>
<organism evidence="1 2">
    <name type="scientific">Halostagnicola larsenii XH-48</name>
    <dbReference type="NCBI Taxonomy" id="797299"/>
    <lineage>
        <taxon>Archaea</taxon>
        <taxon>Methanobacteriati</taxon>
        <taxon>Methanobacteriota</taxon>
        <taxon>Stenosarchaea group</taxon>
        <taxon>Halobacteria</taxon>
        <taxon>Halobacteriales</taxon>
        <taxon>Natrialbaceae</taxon>
        <taxon>Halostagnicola</taxon>
    </lineage>
</organism>
<geneLocation type="plasmid" evidence="1">
    <name>unnamed</name>
</geneLocation>
<keyword evidence="1" id="KW-0614">Plasmid</keyword>
<accession>W0JWJ5</accession>
<dbReference type="EMBL" id="CP007056">
    <property type="protein sequence ID" value="AHG01423.1"/>
    <property type="molecule type" value="Genomic_DNA"/>
</dbReference>